<protein>
    <submittedName>
        <fullName evidence="1">Uncharacterized protein</fullName>
    </submittedName>
</protein>
<organism evidence="1 2">
    <name type="scientific">Candidatus Tanganyikabacteria bacterium</name>
    <dbReference type="NCBI Taxonomy" id="2961651"/>
    <lineage>
        <taxon>Bacteria</taxon>
        <taxon>Bacillati</taxon>
        <taxon>Candidatus Sericytochromatia</taxon>
        <taxon>Candidatus Tanganyikabacteria</taxon>
    </lineage>
</organism>
<reference evidence="1 2" key="1">
    <citation type="submission" date="2019-03" db="EMBL/GenBank/DDBJ databases">
        <title>Lake Tanganyika Metagenome-Assembled Genomes (MAGs).</title>
        <authorList>
            <person name="Tran P."/>
        </authorList>
    </citation>
    <scope>NUCLEOTIDE SEQUENCE [LARGE SCALE GENOMIC DNA]</scope>
    <source>
        <strain evidence="1">K_DeepCast_65m_m2_236</strain>
    </source>
</reference>
<dbReference type="EMBL" id="VGJX01000217">
    <property type="protein sequence ID" value="MBM3274444.1"/>
    <property type="molecule type" value="Genomic_DNA"/>
</dbReference>
<gene>
    <name evidence="1" type="ORF">FJZ00_04790</name>
</gene>
<evidence type="ECO:0000313" key="1">
    <source>
        <dbReference type="EMBL" id="MBM3274444.1"/>
    </source>
</evidence>
<dbReference type="Proteomes" id="UP000703893">
    <property type="component" value="Unassembled WGS sequence"/>
</dbReference>
<dbReference type="AlphaFoldDB" id="A0A938BMQ0"/>
<evidence type="ECO:0000313" key="2">
    <source>
        <dbReference type="Proteomes" id="UP000703893"/>
    </source>
</evidence>
<sequence>MSARYQERAVDRHIKALLAELPDGDVVAIEIKASAAPKPEMARHLAWLRDRIGPRFVRGAVLHTDPRTFRLEDRIDAVPIASLWTDLGTG</sequence>
<comment type="caution">
    <text evidence="1">The sequence shown here is derived from an EMBL/GenBank/DDBJ whole genome shotgun (WGS) entry which is preliminary data.</text>
</comment>
<proteinExistence type="predicted"/>
<name>A0A938BMQ0_9BACT</name>
<accession>A0A938BMQ0</accession>